<evidence type="ECO:0000256" key="1">
    <source>
        <dbReference type="ARBA" id="ARBA00006484"/>
    </source>
</evidence>
<keyword evidence="3 6" id="KW-0560">Oxidoreductase</keyword>
<protein>
    <submittedName>
        <fullName evidence="6">SDR family oxidoreductase</fullName>
        <ecNumber evidence="6">1.-.-.-</ecNumber>
    </submittedName>
</protein>
<dbReference type="SMART" id="SM00822">
    <property type="entry name" value="PKS_KR"/>
    <property type="match status" value="1"/>
</dbReference>
<reference evidence="7" key="1">
    <citation type="submission" date="2023-07" db="EMBL/GenBank/DDBJ databases">
        <title>30 novel species of actinomycetes from the DSMZ collection.</title>
        <authorList>
            <person name="Nouioui I."/>
        </authorList>
    </citation>
    <scope>NUCLEOTIDE SEQUENCE [LARGE SCALE GENOMIC DNA]</scope>
    <source>
        <strain evidence="7">DSM 44399</strain>
    </source>
</reference>
<dbReference type="PRINTS" id="PR00081">
    <property type="entry name" value="GDHRDH"/>
</dbReference>
<dbReference type="RefSeq" id="WP_311424706.1">
    <property type="nucleotide sequence ID" value="NZ_JAVREH010000043.1"/>
</dbReference>
<dbReference type="InterPro" id="IPR036291">
    <property type="entry name" value="NAD(P)-bd_dom_sf"/>
</dbReference>
<dbReference type="Gene3D" id="3.40.50.720">
    <property type="entry name" value="NAD(P)-binding Rossmann-like Domain"/>
    <property type="match status" value="1"/>
</dbReference>
<evidence type="ECO:0000256" key="2">
    <source>
        <dbReference type="ARBA" id="ARBA00022857"/>
    </source>
</evidence>
<evidence type="ECO:0000313" key="6">
    <source>
        <dbReference type="EMBL" id="MDT0263560.1"/>
    </source>
</evidence>
<dbReference type="InterPro" id="IPR057326">
    <property type="entry name" value="KR_dom"/>
</dbReference>
<dbReference type="Proteomes" id="UP001183176">
    <property type="component" value="Unassembled WGS sequence"/>
</dbReference>
<sequence length="252" mass="25856">MSSPAVLDDWALADRVVIVTGVSSGIGAATARALFAAGAHPVLVARRADRLVKLSSELGGALHVVADLCDASDVRRVVTETLARHGRIDALVNNAGVSFHHRLDTVDLDEFERVLAINVVAVVAMTQAVVPHLRAGGGGRIVNVSSGTTRMVPIGIGAYSAAKSAVNMLSAVARAELAHDGIVVSVVLPSVTASEFGGGQYQLGAEPVPGLVVHSAEYAASYVMEALVTGAAMVDVPHGEPHDSSARAHAVE</sequence>
<dbReference type="PANTHER" id="PTHR43391:SF14">
    <property type="entry name" value="DEHYDROGENASE_REDUCTASE SDR FAMILY PROTEIN 7-LIKE"/>
    <property type="match status" value="1"/>
</dbReference>
<dbReference type="CDD" id="cd05233">
    <property type="entry name" value="SDR_c"/>
    <property type="match status" value="1"/>
</dbReference>
<evidence type="ECO:0000313" key="7">
    <source>
        <dbReference type="Proteomes" id="UP001183176"/>
    </source>
</evidence>
<evidence type="ECO:0000256" key="3">
    <source>
        <dbReference type="ARBA" id="ARBA00023002"/>
    </source>
</evidence>
<dbReference type="PROSITE" id="PS00061">
    <property type="entry name" value="ADH_SHORT"/>
    <property type="match status" value="1"/>
</dbReference>
<dbReference type="GO" id="GO:0016491">
    <property type="term" value="F:oxidoreductase activity"/>
    <property type="evidence" value="ECO:0007669"/>
    <property type="project" value="UniProtKB-KW"/>
</dbReference>
<accession>A0ABU2JEY5</accession>
<proteinExistence type="inferred from homology"/>
<feature type="domain" description="Ketoreductase" evidence="5">
    <location>
        <begin position="15"/>
        <end position="194"/>
    </location>
</feature>
<dbReference type="EMBL" id="JAVREH010000043">
    <property type="protein sequence ID" value="MDT0263560.1"/>
    <property type="molecule type" value="Genomic_DNA"/>
</dbReference>
<dbReference type="InterPro" id="IPR020904">
    <property type="entry name" value="Sc_DH/Rdtase_CS"/>
</dbReference>
<organism evidence="6 7">
    <name type="scientific">Jatrophihabitans lederbergiae</name>
    <dbReference type="NCBI Taxonomy" id="3075547"/>
    <lineage>
        <taxon>Bacteria</taxon>
        <taxon>Bacillati</taxon>
        <taxon>Actinomycetota</taxon>
        <taxon>Actinomycetes</taxon>
        <taxon>Jatrophihabitantales</taxon>
        <taxon>Jatrophihabitantaceae</taxon>
        <taxon>Jatrophihabitans</taxon>
    </lineage>
</organism>
<dbReference type="PANTHER" id="PTHR43391">
    <property type="entry name" value="RETINOL DEHYDROGENASE-RELATED"/>
    <property type="match status" value="1"/>
</dbReference>
<gene>
    <name evidence="6" type="ORF">RM423_19450</name>
</gene>
<dbReference type="InterPro" id="IPR002347">
    <property type="entry name" value="SDR_fam"/>
</dbReference>
<dbReference type="EC" id="1.-.-.-" evidence="6"/>
<dbReference type="Pfam" id="PF00106">
    <property type="entry name" value="adh_short"/>
    <property type="match status" value="1"/>
</dbReference>
<comment type="similarity">
    <text evidence="1 4">Belongs to the short-chain dehydrogenases/reductases (SDR) family.</text>
</comment>
<keyword evidence="7" id="KW-1185">Reference proteome</keyword>
<evidence type="ECO:0000256" key="4">
    <source>
        <dbReference type="RuleBase" id="RU000363"/>
    </source>
</evidence>
<name>A0ABU2JEY5_9ACTN</name>
<evidence type="ECO:0000259" key="5">
    <source>
        <dbReference type="SMART" id="SM00822"/>
    </source>
</evidence>
<keyword evidence="2" id="KW-0521">NADP</keyword>
<dbReference type="SUPFAM" id="SSF51735">
    <property type="entry name" value="NAD(P)-binding Rossmann-fold domains"/>
    <property type="match status" value="1"/>
</dbReference>
<comment type="caution">
    <text evidence="6">The sequence shown here is derived from an EMBL/GenBank/DDBJ whole genome shotgun (WGS) entry which is preliminary data.</text>
</comment>
<dbReference type="PRINTS" id="PR00080">
    <property type="entry name" value="SDRFAMILY"/>
</dbReference>